<name>A0A1L7V743_FUSPR</name>
<dbReference type="RefSeq" id="XP_031075929.1">
    <property type="nucleotide sequence ID" value="XM_031225270.1"/>
</dbReference>
<proteinExistence type="predicted"/>
<keyword evidence="2" id="KW-1185">Reference proteome</keyword>
<gene>
    <name evidence="1" type="ORF">FPRO_00541</name>
</gene>
<organism evidence="1 2">
    <name type="scientific">Fusarium proliferatum (strain ET1)</name>
    <name type="common">Orchid endophyte fungus</name>
    <dbReference type="NCBI Taxonomy" id="1227346"/>
    <lineage>
        <taxon>Eukaryota</taxon>
        <taxon>Fungi</taxon>
        <taxon>Dikarya</taxon>
        <taxon>Ascomycota</taxon>
        <taxon>Pezizomycotina</taxon>
        <taxon>Sordariomycetes</taxon>
        <taxon>Hypocreomycetidae</taxon>
        <taxon>Hypocreales</taxon>
        <taxon>Nectriaceae</taxon>
        <taxon>Fusarium</taxon>
        <taxon>Fusarium fujikuroi species complex</taxon>
    </lineage>
</organism>
<sequence>MSQNTFPPSLILTTTTVISLTGWETKYKQSLEDA</sequence>
<dbReference type="EMBL" id="FJOF01000001">
    <property type="protein sequence ID" value="CZR35336.1"/>
    <property type="molecule type" value="Genomic_DNA"/>
</dbReference>
<dbReference type="AlphaFoldDB" id="A0A1L7V743"/>
<protein>
    <submittedName>
        <fullName evidence="1">Uncharacterized protein</fullName>
    </submittedName>
</protein>
<evidence type="ECO:0000313" key="2">
    <source>
        <dbReference type="Proteomes" id="UP000183971"/>
    </source>
</evidence>
<evidence type="ECO:0000313" key="1">
    <source>
        <dbReference type="EMBL" id="CZR35336.1"/>
    </source>
</evidence>
<accession>A0A1L7V743</accession>
<dbReference type="Proteomes" id="UP000183971">
    <property type="component" value="Unassembled WGS sequence"/>
</dbReference>
<comment type="caution">
    <text evidence="1">The sequence shown here is derived from an EMBL/GenBank/DDBJ whole genome shotgun (WGS) entry which is preliminary data.</text>
</comment>
<dbReference type="GeneID" id="42045431"/>
<reference evidence="2" key="1">
    <citation type="journal article" date="2016" name="Genome Biol. Evol.">
        <title>Comparative 'omics' of the Fusarium fujikuroi species complex highlights differences in genetic potential and metabolite synthesis.</title>
        <authorList>
            <person name="Niehaus E.-M."/>
            <person name="Muensterkoetter M."/>
            <person name="Proctor R.H."/>
            <person name="Brown D.W."/>
            <person name="Sharon A."/>
            <person name="Idan Y."/>
            <person name="Oren-Young L."/>
            <person name="Sieber C.M."/>
            <person name="Novak O."/>
            <person name="Pencik A."/>
            <person name="Tarkowska D."/>
            <person name="Hromadova K."/>
            <person name="Freeman S."/>
            <person name="Maymon M."/>
            <person name="Elazar M."/>
            <person name="Youssef S.A."/>
            <person name="El-Shabrawy E.S.M."/>
            <person name="Shalaby A.B.A."/>
            <person name="Houterman P."/>
            <person name="Brock N.L."/>
            <person name="Burkhardt I."/>
            <person name="Tsavkelova E.A."/>
            <person name="Dickschat J.S."/>
            <person name="Galuszka P."/>
            <person name="Gueldener U."/>
            <person name="Tudzynski B."/>
        </authorList>
    </citation>
    <scope>NUCLEOTIDE SEQUENCE [LARGE SCALE GENOMIC DNA]</scope>
    <source>
        <strain evidence="2">ET1</strain>
    </source>
</reference>
<dbReference type="VEuPathDB" id="FungiDB:FPRO_00541"/>